<dbReference type="EnsemblBacteria" id="ABD40308">
    <property type="protein sequence ID" value="ABD40308"/>
    <property type="gene ID" value="Mhun_0548"/>
</dbReference>
<evidence type="ECO:0000259" key="1">
    <source>
        <dbReference type="Pfam" id="PF07602"/>
    </source>
</evidence>
<accession>Q2FUG7</accession>
<reference evidence="3" key="1">
    <citation type="journal article" date="2016" name="Stand. Genomic Sci.">
        <title>Complete genome sequence of Methanospirillum hungatei type strain JF1.</title>
        <authorList>
            <person name="Gunsalus R.P."/>
            <person name="Cook L.E."/>
            <person name="Crable B."/>
            <person name="Rohlin L."/>
            <person name="McDonald E."/>
            <person name="Mouttaki H."/>
            <person name="Sieber J.R."/>
            <person name="Poweleit N."/>
            <person name="Zhou H."/>
            <person name="Lapidus A.L."/>
            <person name="Daligault H.E."/>
            <person name="Land M."/>
            <person name="Gilna P."/>
            <person name="Ivanova N."/>
            <person name="Kyrpides N."/>
            <person name="Culley D.E."/>
            <person name="McInerney M.J."/>
        </authorList>
    </citation>
    <scope>NUCLEOTIDE SEQUENCE [LARGE SCALE GENOMIC DNA]</scope>
    <source>
        <strain evidence="3">ATCC 27890 / DSM 864 / NBRC 100397 / JF-1</strain>
    </source>
</reference>
<dbReference type="Gene3D" id="3.30.1910.20">
    <property type="entry name" value="asparaginyl-tRNA synthetase, N-terminal domain"/>
    <property type="match status" value="1"/>
</dbReference>
<gene>
    <name evidence="2" type="ordered locus">Mhun_0548</name>
</gene>
<dbReference type="Proteomes" id="UP000001941">
    <property type="component" value="Chromosome"/>
</dbReference>
<feature type="domain" description="DUF1565" evidence="1">
    <location>
        <begin position="55"/>
        <end position="267"/>
    </location>
</feature>
<dbReference type="eggNOG" id="arCOG02497">
    <property type="taxonomic scope" value="Archaea"/>
</dbReference>
<evidence type="ECO:0000313" key="2">
    <source>
        <dbReference type="EMBL" id="ABD40308.1"/>
    </source>
</evidence>
<keyword evidence="3" id="KW-1185">Reference proteome</keyword>
<dbReference type="SUPFAM" id="SSF51126">
    <property type="entry name" value="Pectin lyase-like"/>
    <property type="match status" value="1"/>
</dbReference>
<evidence type="ECO:0000313" key="3">
    <source>
        <dbReference type="Proteomes" id="UP000001941"/>
    </source>
</evidence>
<dbReference type="STRING" id="323259.Mhun_0548"/>
<proteinExistence type="predicted"/>
<dbReference type="InterPro" id="IPR011459">
    <property type="entry name" value="DUF1565"/>
</dbReference>
<dbReference type="Gene3D" id="2.160.20.10">
    <property type="entry name" value="Single-stranded right-handed beta-helix, Pectin lyase-like"/>
    <property type="match status" value="1"/>
</dbReference>
<protein>
    <recommendedName>
        <fullName evidence="1">DUF1565 domain-containing protein</fullName>
    </recommendedName>
</protein>
<dbReference type="AlphaFoldDB" id="Q2FUG7"/>
<dbReference type="EMBL" id="CP000254">
    <property type="protein sequence ID" value="ABD40308.1"/>
    <property type="molecule type" value="Genomic_DNA"/>
</dbReference>
<dbReference type="GeneID" id="3922744"/>
<dbReference type="RefSeq" id="WP_011447595.1">
    <property type="nucleotide sequence ID" value="NC_007796.1"/>
</dbReference>
<sequence length="400" mass="41941">MMKTFGSWVILVIVWCLLIWHLTAAPLNQDKTPTLFAEGISKNPAGMIYYVNSKTGNDSTGTGAETKPFKTITAAVNRARSGDTVMVESANTYDAANGEIFPIRLKSGMTLTRKKVTSSGSMVLVSPNPVISGGARYDIPDSPGGRYPSIIGADNTVISSLSFSIVNSPGGTNDGTAVLCDGTSPTIEKCSFSGTAHAGITTLGTAHPRISDNNFAGNLNWGITAYGESYPTISKNTFSTLNGIDCTASSHPSIENNKISCGSAGISTKGSANPTITGNTLNGNGDYGIIVRMDSTPAIQGNTIKQNPVGIYIATGGATRPDIGGGGRSTGGNIFQDNSQYDIENRNTVDIMATGNTWGTICCEDISSRIYDKEDNPMYGAVSYGTCTPCRIMATMRPPL</sequence>
<dbReference type="InParanoid" id="Q2FUG7"/>
<dbReference type="InterPro" id="IPR022441">
    <property type="entry name" value="Para_beta_helix_rpt-2"/>
</dbReference>
<dbReference type="InterPro" id="IPR006626">
    <property type="entry name" value="PbH1"/>
</dbReference>
<dbReference type="InterPro" id="IPR012334">
    <property type="entry name" value="Pectin_lyas_fold"/>
</dbReference>
<dbReference type="InterPro" id="IPR011050">
    <property type="entry name" value="Pectin_lyase_fold/virulence"/>
</dbReference>
<organism evidence="2 3">
    <name type="scientific">Methanospirillum hungatei JF-1 (strain ATCC 27890 / DSM 864 / NBRC 100397 / JF-1)</name>
    <dbReference type="NCBI Taxonomy" id="323259"/>
    <lineage>
        <taxon>Archaea</taxon>
        <taxon>Methanobacteriati</taxon>
        <taxon>Methanobacteriota</taxon>
        <taxon>Stenosarchaea group</taxon>
        <taxon>Methanomicrobia</taxon>
        <taxon>Methanomicrobiales</taxon>
        <taxon>Methanospirillaceae</taxon>
        <taxon>Methanospirillum</taxon>
    </lineage>
</organism>
<name>Q2FUG7_METHJ</name>
<dbReference type="NCBIfam" id="TIGR03804">
    <property type="entry name" value="para_beta_helix"/>
    <property type="match status" value="3"/>
</dbReference>
<dbReference type="KEGG" id="mhu:Mhun_0548"/>
<dbReference type="SMART" id="SM00710">
    <property type="entry name" value="PbH1"/>
    <property type="match status" value="5"/>
</dbReference>
<dbReference type="HOGENOM" id="CLU_688134_0_0_2"/>
<dbReference type="Pfam" id="PF07602">
    <property type="entry name" value="DUF1565"/>
    <property type="match status" value="1"/>
</dbReference>